<accession>A0A4C1ZTG1</accession>
<dbReference type="EMBL" id="BGZK01002105">
    <property type="protein sequence ID" value="GBP90712.1"/>
    <property type="molecule type" value="Genomic_DNA"/>
</dbReference>
<evidence type="ECO:0000313" key="3">
    <source>
        <dbReference type="Proteomes" id="UP000299102"/>
    </source>
</evidence>
<comment type="caution">
    <text evidence="2">The sequence shown here is derived from an EMBL/GenBank/DDBJ whole genome shotgun (WGS) entry which is preliminary data.</text>
</comment>
<dbReference type="Proteomes" id="UP000299102">
    <property type="component" value="Unassembled WGS sequence"/>
</dbReference>
<gene>
    <name evidence="2" type="ORF">EVAR_67021_1</name>
</gene>
<keyword evidence="3" id="KW-1185">Reference proteome</keyword>
<reference evidence="2 3" key="1">
    <citation type="journal article" date="2019" name="Commun. Biol.">
        <title>The bagworm genome reveals a unique fibroin gene that provides high tensile strength.</title>
        <authorList>
            <person name="Kono N."/>
            <person name="Nakamura H."/>
            <person name="Ohtoshi R."/>
            <person name="Tomita M."/>
            <person name="Numata K."/>
            <person name="Arakawa K."/>
        </authorList>
    </citation>
    <scope>NUCLEOTIDE SEQUENCE [LARGE SCALE GENOMIC DNA]</scope>
</reference>
<protein>
    <submittedName>
        <fullName evidence="2">Uncharacterized protein</fullName>
    </submittedName>
</protein>
<evidence type="ECO:0000313" key="2">
    <source>
        <dbReference type="EMBL" id="GBP90712.1"/>
    </source>
</evidence>
<evidence type="ECO:0000256" key="1">
    <source>
        <dbReference type="SAM" id="MobiDB-lite"/>
    </source>
</evidence>
<name>A0A4C1ZTG1_EUMVA</name>
<feature type="region of interest" description="Disordered" evidence="1">
    <location>
        <begin position="123"/>
        <end position="143"/>
    </location>
</feature>
<sequence length="143" mass="15812">REYDLVARCCQRRTSSLVARRGWPEPAHVQPPGGASPPRGEDVFLLCFTPKMFVFNRYACTDQSAPCADSTDCYRSISPDVAGRGDNGPVEKLRIDIAIRFTERAFRLRGDKSWQECETDVTPMTTRGATGDSGSALKLQHSA</sequence>
<feature type="non-terminal residue" evidence="2">
    <location>
        <position position="1"/>
    </location>
</feature>
<dbReference type="AlphaFoldDB" id="A0A4C1ZTG1"/>
<organism evidence="2 3">
    <name type="scientific">Eumeta variegata</name>
    <name type="common">Bagworm moth</name>
    <name type="synonym">Eumeta japonica</name>
    <dbReference type="NCBI Taxonomy" id="151549"/>
    <lineage>
        <taxon>Eukaryota</taxon>
        <taxon>Metazoa</taxon>
        <taxon>Ecdysozoa</taxon>
        <taxon>Arthropoda</taxon>
        <taxon>Hexapoda</taxon>
        <taxon>Insecta</taxon>
        <taxon>Pterygota</taxon>
        <taxon>Neoptera</taxon>
        <taxon>Endopterygota</taxon>
        <taxon>Lepidoptera</taxon>
        <taxon>Glossata</taxon>
        <taxon>Ditrysia</taxon>
        <taxon>Tineoidea</taxon>
        <taxon>Psychidae</taxon>
        <taxon>Oiketicinae</taxon>
        <taxon>Eumeta</taxon>
    </lineage>
</organism>
<proteinExistence type="predicted"/>